<dbReference type="PANTHER" id="PTHR33204">
    <property type="entry name" value="TRANSCRIPTIONAL REGULATOR, MARR FAMILY"/>
    <property type="match status" value="1"/>
</dbReference>
<dbReference type="GO" id="GO:0016491">
    <property type="term" value="F:oxidoreductase activity"/>
    <property type="evidence" value="ECO:0007669"/>
    <property type="project" value="InterPro"/>
</dbReference>
<dbReference type="Gene3D" id="1.10.10.10">
    <property type="entry name" value="Winged helix-like DNA-binding domain superfamily/Winged helix DNA-binding domain"/>
    <property type="match status" value="1"/>
</dbReference>
<dbReference type="GO" id="GO:0016209">
    <property type="term" value="F:antioxidant activity"/>
    <property type="evidence" value="ECO:0007669"/>
    <property type="project" value="InterPro"/>
</dbReference>
<proteinExistence type="predicted"/>
<sequence>MKQEDLRDADCGIAQAAAVIGDWQSLLILREVAGGNARFEGIQRELGISRRALTERLLALVEDGVLHKQQYLPRPPRFDYLLTQKGEGFLPVLIALQDWGTRHIAGDGELTATTSPGSLEFHRVHELIGTALPALALPGHDGELHPLASASWQVLYFFPGAYAPSENGYPRGWERIPGAPGCTLESKTFAQHYGSFQALGVEVAGVSMQRPDQLEAFAKWAEIPFPLLSDQDGKLAATLRLPTFRASGLDRFKRFSLMVDPGGIIGEVQLPITDPAGSVTEALGYFREQLSVSR</sequence>
<evidence type="ECO:0000256" key="1">
    <source>
        <dbReference type="ARBA" id="ARBA00023015"/>
    </source>
</evidence>
<gene>
    <name evidence="6" type="ORF">FHU41_000125</name>
</gene>
<dbReference type="RefSeq" id="WP_179387741.1">
    <property type="nucleotide sequence ID" value="NZ_JACBYQ010000001.1"/>
</dbReference>
<dbReference type="Proteomes" id="UP000521748">
    <property type="component" value="Unassembled WGS sequence"/>
</dbReference>
<dbReference type="InterPro" id="IPR002577">
    <property type="entry name" value="HTH_HxlR"/>
</dbReference>
<dbReference type="SUPFAM" id="SSF46785">
    <property type="entry name" value="Winged helix' DNA-binding domain"/>
    <property type="match status" value="1"/>
</dbReference>
<protein>
    <submittedName>
        <fullName evidence="6">DNA-binding HxlR family transcriptional regulator/peroxiredoxin</fullName>
    </submittedName>
</protein>
<dbReference type="Pfam" id="PF01638">
    <property type="entry name" value="HxlR"/>
    <property type="match status" value="1"/>
</dbReference>
<feature type="domain" description="HTH hxlR-type" evidence="4">
    <location>
        <begin position="11"/>
        <end position="108"/>
    </location>
</feature>
<dbReference type="InterPro" id="IPR036388">
    <property type="entry name" value="WH-like_DNA-bd_sf"/>
</dbReference>
<dbReference type="AlphaFoldDB" id="A0A7Y9S3M0"/>
<dbReference type="InterPro" id="IPR000866">
    <property type="entry name" value="AhpC/TSA"/>
</dbReference>
<evidence type="ECO:0000259" key="4">
    <source>
        <dbReference type="PROSITE" id="PS51118"/>
    </source>
</evidence>
<reference evidence="6 7" key="1">
    <citation type="submission" date="2020-07" db="EMBL/GenBank/DDBJ databases">
        <title>Sequencing the genomes of 1000 actinobacteria strains.</title>
        <authorList>
            <person name="Klenk H.-P."/>
        </authorList>
    </citation>
    <scope>NUCLEOTIDE SEQUENCE [LARGE SCALE GENOMIC DNA]</scope>
    <source>
        <strain evidence="6 7">DSM 102047</strain>
    </source>
</reference>
<keyword evidence="1" id="KW-0805">Transcription regulation</keyword>
<evidence type="ECO:0000259" key="5">
    <source>
        <dbReference type="PROSITE" id="PS51352"/>
    </source>
</evidence>
<dbReference type="PANTHER" id="PTHR33204:SF18">
    <property type="entry name" value="TRANSCRIPTIONAL REGULATORY PROTEIN"/>
    <property type="match status" value="1"/>
</dbReference>
<evidence type="ECO:0000256" key="3">
    <source>
        <dbReference type="ARBA" id="ARBA00023163"/>
    </source>
</evidence>
<accession>A0A7Y9S3M0</accession>
<evidence type="ECO:0000256" key="2">
    <source>
        <dbReference type="ARBA" id="ARBA00023125"/>
    </source>
</evidence>
<dbReference type="InterPro" id="IPR013766">
    <property type="entry name" value="Thioredoxin_domain"/>
</dbReference>
<dbReference type="EMBL" id="JACBYQ010000001">
    <property type="protein sequence ID" value="NYE93904.1"/>
    <property type="molecule type" value="Genomic_DNA"/>
</dbReference>
<evidence type="ECO:0000313" key="6">
    <source>
        <dbReference type="EMBL" id="NYE93904.1"/>
    </source>
</evidence>
<dbReference type="SUPFAM" id="SSF52833">
    <property type="entry name" value="Thioredoxin-like"/>
    <property type="match status" value="1"/>
</dbReference>
<dbReference type="Gene3D" id="3.40.30.10">
    <property type="entry name" value="Glutaredoxin"/>
    <property type="match status" value="1"/>
</dbReference>
<name>A0A7Y9S3M0_9MICC</name>
<keyword evidence="2 6" id="KW-0238">DNA-binding</keyword>
<dbReference type="Pfam" id="PF00578">
    <property type="entry name" value="AhpC-TSA"/>
    <property type="match status" value="1"/>
</dbReference>
<dbReference type="InterPro" id="IPR036390">
    <property type="entry name" value="WH_DNA-bd_sf"/>
</dbReference>
<dbReference type="CDD" id="cd03017">
    <property type="entry name" value="PRX_BCP"/>
    <property type="match status" value="1"/>
</dbReference>
<dbReference type="InterPro" id="IPR036249">
    <property type="entry name" value="Thioredoxin-like_sf"/>
</dbReference>
<keyword evidence="7" id="KW-1185">Reference proteome</keyword>
<dbReference type="PROSITE" id="PS51118">
    <property type="entry name" value="HTH_HXLR"/>
    <property type="match status" value="1"/>
</dbReference>
<evidence type="ECO:0000313" key="7">
    <source>
        <dbReference type="Proteomes" id="UP000521748"/>
    </source>
</evidence>
<dbReference type="PROSITE" id="PS51352">
    <property type="entry name" value="THIOREDOXIN_2"/>
    <property type="match status" value="1"/>
</dbReference>
<organism evidence="6 7">
    <name type="scientific">Psychromicrobium silvestre</name>
    <dbReference type="NCBI Taxonomy" id="1645614"/>
    <lineage>
        <taxon>Bacteria</taxon>
        <taxon>Bacillati</taxon>
        <taxon>Actinomycetota</taxon>
        <taxon>Actinomycetes</taxon>
        <taxon>Micrococcales</taxon>
        <taxon>Micrococcaceae</taxon>
        <taxon>Psychromicrobium</taxon>
    </lineage>
</organism>
<dbReference type="GO" id="GO:0003677">
    <property type="term" value="F:DNA binding"/>
    <property type="evidence" value="ECO:0007669"/>
    <property type="project" value="UniProtKB-KW"/>
</dbReference>
<comment type="caution">
    <text evidence="6">The sequence shown here is derived from an EMBL/GenBank/DDBJ whole genome shotgun (WGS) entry which is preliminary data.</text>
</comment>
<keyword evidence="3" id="KW-0804">Transcription</keyword>
<feature type="domain" description="Thioredoxin" evidence="5">
    <location>
        <begin position="126"/>
        <end position="291"/>
    </location>
</feature>